<accession>A0A1H6W9M2</accession>
<sequence length="101" mass="11146">MNRYAQTIEHLERSCENSGLRRALAARLNNALKRANVSSSRVATWLGVSECDVQFWRRGITVPPLNAFKRIAAALDLDVHWLCTGRTQGVAAGRTALLAVL</sequence>
<dbReference type="SUPFAM" id="SSF47413">
    <property type="entry name" value="lambda repressor-like DNA-binding domains"/>
    <property type="match status" value="1"/>
</dbReference>
<gene>
    <name evidence="1" type="ORF">SAMN05192539_100723</name>
</gene>
<dbReference type="RefSeq" id="WP_090865259.1">
    <property type="nucleotide sequence ID" value="NZ_FNYE01000007.1"/>
</dbReference>
<organism evidence="1 2">
    <name type="scientific">Paraburkholderia diazotrophica</name>
    <dbReference type="NCBI Taxonomy" id="667676"/>
    <lineage>
        <taxon>Bacteria</taxon>
        <taxon>Pseudomonadati</taxon>
        <taxon>Pseudomonadota</taxon>
        <taxon>Betaproteobacteria</taxon>
        <taxon>Burkholderiales</taxon>
        <taxon>Burkholderiaceae</taxon>
        <taxon>Paraburkholderia</taxon>
    </lineage>
</organism>
<dbReference type="OrthoDB" id="9009444at2"/>
<dbReference type="AlphaFoldDB" id="A0A1H6W9M2"/>
<dbReference type="InterPro" id="IPR010982">
    <property type="entry name" value="Lambda_DNA-bd_dom_sf"/>
</dbReference>
<protein>
    <submittedName>
        <fullName evidence="1">Predicted DNA-binding protein, contains XRE-type HTH domain</fullName>
    </submittedName>
</protein>
<proteinExistence type="predicted"/>
<name>A0A1H6W9M2_9BURK</name>
<keyword evidence="1" id="KW-0238">DNA-binding</keyword>
<reference evidence="2" key="1">
    <citation type="submission" date="2016-10" db="EMBL/GenBank/DDBJ databases">
        <authorList>
            <person name="Varghese N."/>
            <person name="Submissions S."/>
        </authorList>
    </citation>
    <scope>NUCLEOTIDE SEQUENCE [LARGE SCALE GENOMIC DNA]</scope>
    <source>
        <strain evidence="2">LMG 26031</strain>
    </source>
</reference>
<evidence type="ECO:0000313" key="1">
    <source>
        <dbReference type="EMBL" id="SEJ13719.1"/>
    </source>
</evidence>
<keyword evidence="2" id="KW-1185">Reference proteome</keyword>
<evidence type="ECO:0000313" key="2">
    <source>
        <dbReference type="Proteomes" id="UP000198866"/>
    </source>
</evidence>
<dbReference type="GO" id="GO:0003677">
    <property type="term" value="F:DNA binding"/>
    <property type="evidence" value="ECO:0007669"/>
    <property type="project" value="UniProtKB-KW"/>
</dbReference>
<dbReference type="EMBL" id="FNYE01000007">
    <property type="protein sequence ID" value="SEJ13719.1"/>
    <property type="molecule type" value="Genomic_DNA"/>
</dbReference>
<dbReference type="Gene3D" id="1.10.260.40">
    <property type="entry name" value="lambda repressor-like DNA-binding domains"/>
    <property type="match status" value="1"/>
</dbReference>
<dbReference type="Proteomes" id="UP000198866">
    <property type="component" value="Unassembled WGS sequence"/>
</dbReference>